<dbReference type="PANTHER" id="PTHR46409:SF1">
    <property type="entry name" value="HTH PSQ-TYPE DOMAIN-CONTAINING PROTEIN"/>
    <property type="match status" value="1"/>
</dbReference>
<dbReference type="Proteomes" id="UP001516400">
    <property type="component" value="Unassembled WGS sequence"/>
</dbReference>
<gene>
    <name evidence="1" type="ORF">HHI36_001255</name>
</gene>
<sequence>MPEVDTKDLSSYQLYLYRIVSAIISGGSKGANRILQLYIATTAHSEKPIRELALRRVLKAGSEKTQNLRLFQVPEGNMDANVNYDLINWQAHVTEPPIL</sequence>
<keyword evidence="2" id="KW-1185">Reference proteome</keyword>
<dbReference type="AlphaFoldDB" id="A0ABD2P724"/>
<proteinExistence type="predicted"/>
<dbReference type="EMBL" id="JABFTP020000185">
    <property type="protein sequence ID" value="KAL3286762.1"/>
    <property type="molecule type" value="Genomic_DNA"/>
</dbReference>
<reference evidence="1 2" key="1">
    <citation type="journal article" date="2021" name="BMC Biol.">
        <title>Horizontally acquired antibacterial genes associated with adaptive radiation of ladybird beetles.</title>
        <authorList>
            <person name="Li H.S."/>
            <person name="Tang X.F."/>
            <person name="Huang Y.H."/>
            <person name="Xu Z.Y."/>
            <person name="Chen M.L."/>
            <person name="Du X.Y."/>
            <person name="Qiu B.Y."/>
            <person name="Chen P.T."/>
            <person name="Zhang W."/>
            <person name="Slipinski A."/>
            <person name="Escalona H.E."/>
            <person name="Waterhouse R.M."/>
            <person name="Zwick A."/>
            <person name="Pang H."/>
        </authorList>
    </citation>
    <scope>NUCLEOTIDE SEQUENCE [LARGE SCALE GENOMIC DNA]</scope>
    <source>
        <strain evidence="1">SYSU2018</strain>
    </source>
</reference>
<organism evidence="1 2">
    <name type="scientific">Cryptolaemus montrouzieri</name>
    <dbReference type="NCBI Taxonomy" id="559131"/>
    <lineage>
        <taxon>Eukaryota</taxon>
        <taxon>Metazoa</taxon>
        <taxon>Ecdysozoa</taxon>
        <taxon>Arthropoda</taxon>
        <taxon>Hexapoda</taxon>
        <taxon>Insecta</taxon>
        <taxon>Pterygota</taxon>
        <taxon>Neoptera</taxon>
        <taxon>Endopterygota</taxon>
        <taxon>Coleoptera</taxon>
        <taxon>Polyphaga</taxon>
        <taxon>Cucujiformia</taxon>
        <taxon>Coccinelloidea</taxon>
        <taxon>Coccinellidae</taxon>
        <taxon>Scymninae</taxon>
        <taxon>Scymnini</taxon>
        <taxon>Cryptolaemus</taxon>
    </lineage>
</organism>
<protein>
    <submittedName>
        <fullName evidence="1">Uncharacterized protein</fullName>
    </submittedName>
</protein>
<evidence type="ECO:0000313" key="1">
    <source>
        <dbReference type="EMBL" id="KAL3286762.1"/>
    </source>
</evidence>
<accession>A0ABD2P724</accession>
<dbReference type="PANTHER" id="PTHR46409">
    <property type="entry name" value="HTH PSQ-TYPE DOMAIN-CONTAINING PROTEIN"/>
    <property type="match status" value="1"/>
</dbReference>
<evidence type="ECO:0000313" key="2">
    <source>
        <dbReference type="Proteomes" id="UP001516400"/>
    </source>
</evidence>
<comment type="caution">
    <text evidence="1">The sequence shown here is derived from an EMBL/GenBank/DDBJ whole genome shotgun (WGS) entry which is preliminary data.</text>
</comment>
<name>A0ABD2P724_9CUCU</name>